<evidence type="ECO:0000313" key="7">
    <source>
        <dbReference type="EMBL" id="MFD2141057.1"/>
    </source>
</evidence>
<dbReference type="RefSeq" id="WP_378296235.1">
    <property type="nucleotide sequence ID" value="NZ_JBHUHD010000001.1"/>
</dbReference>
<dbReference type="Proteomes" id="UP001597299">
    <property type="component" value="Unassembled WGS sequence"/>
</dbReference>
<dbReference type="EMBL" id="JBHUHD010000001">
    <property type="protein sequence ID" value="MFD2141057.1"/>
    <property type="molecule type" value="Genomic_DNA"/>
</dbReference>
<evidence type="ECO:0000313" key="8">
    <source>
        <dbReference type="Proteomes" id="UP001597299"/>
    </source>
</evidence>
<dbReference type="Pfam" id="PF04476">
    <property type="entry name" value="4HFCP_synth"/>
    <property type="match status" value="1"/>
</dbReference>
<comment type="function">
    <text evidence="1">Catalyzes the formation of 4-(hydroxymethyl)-2-furancarboxaldehyde phosphate (4-HFC-P) from two molecules of glyceraldehyde-3-P (GA-3-P).</text>
</comment>
<keyword evidence="3" id="KW-0456">Lyase</keyword>
<dbReference type="InterPro" id="IPR007565">
    <property type="entry name" value="4HFCP_synth"/>
</dbReference>
<evidence type="ECO:0000256" key="2">
    <source>
        <dbReference type="ARBA" id="ARBA00012553"/>
    </source>
</evidence>
<comment type="caution">
    <text evidence="7">The sequence shown here is derived from an EMBL/GenBank/DDBJ whole genome shotgun (WGS) entry which is preliminary data.</text>
</comment>
<evidence type="ECO:0000256" key="4">
    <source>
        <dbReference type="ARBA" id="ARBA00023270"/>
    </source>
</evidence>
<name>A0ABW4YY54_9HYPH</name>
<dbReference type="EC" id="4.2.3.153" evidence="2"/>
<organism evidence="7 8">
    <name type="scientific">Ancylobacter oerskovii</name>
    <dbReference type="NCBI Taxonomy" id="459519"/>
    <lineage>
        <taxon>Bacteria</taxon>
        <taxon>Pseudomonadati</taxon>
        <taxon>Pseudomonadota</taxon>
        <taxon>Alphaproteobacteria</taxon>
        <taxon>Hyphomicrobiales</taxon>
        <taxon>Xanthobacteraceae</taxon>
        <taxon>Ancylobacter</taxon>
    </lineage>
</organism>
<evidence type="ECO:0000256" key="1">
    <source>
        <dbReference type="ARBA" id="ARBA00003810"/>
    </source>
</evidence>
<reference evidence="8" key="1">
    <citation type="journal article" date="2019" name="Int. J. Syst. Evol. Microbiol.">
        <title>The Global Catalogue of Microorganisms (GCM) 10K type strain sequencing project: providing services to taxonomists for standard genome sequencing and annotation.</title>
        <authorList>
            <consortium name="The Broad Institute Genomics Platform"/>
            <consortium name="The Broad Institute Genome Sequencing Center for Infectious Disease"/>
            <person name="Wu L."/>
            <person name="Ma J."/>
        </authorList>
    </citation>
    <scope>NUCLEOTIDE SEQUENCE [LARGE SCALE GENOMIC DNA]</scope>
    <source>
        <strain evidence="8">CCM 7435</strain>
    </source>
</reference>
<evidence type="ECO:0000256" key="6">
    <source>
        <dbReference type="ARBA" id="ARBA00047628"/>
    </source>
</evidence>
<sequence>MEPRLMSRHVSHLRPVAPGSAPGLLASVADLAEMRAAIAGGADIVDLKQPAFGALGAWSTDALEAAVMLWNACGEGRPALSATAGDQPMVPAILASACARVAATGVPIVKAGLFASPHAGACIAALAPLAARTRLVGVLFADQDPDFSLVAEAGAAGFYGIMLDTADKKAGPLTAHLDPLTLGQFVEEARRNGLMTGLAGSLTLDDIPALGGIGADYLGFRGALCVEGRTGRFDPVRLAQARVLVRALG</sequence>
<dbReference type="PIRSF" id="PIRSF015957">
    <property type="entry name" value="UCP015957"/>
    <property type="match status" value="1"/>
</dbReference>
<evidence type="ECO:0000256" key="5">
    <source>
        <dbReference type="ARBA" id="ARBA00032523"/>
    </source>
</evidence>
<accession>A0ABW4YY54</accession>
<gene>
    <name evidence="7" type="ORF">ACFSNC_11640</name>
</gene>
<protein>
    <recommendedName>
        <fullName evidence="2">(5-formylfuran-3-yl)methyl phosphate synthase</fullName>
        <ecNumber evidence="2">4.2.3.153</ecNumber>
    </recommendedName>
    <alternativeName>
        <fullName evidence="5">4-(hydroxymethyl)-2-furancarboxaldehyde-phosphate synthase</fullName>
    </alternativeName>
</protein>
<proteinExistence type="predicted"/>
<keyword evidence="8" id="KW-1185">Reference proteome</keyword>
<evidence type="ECO:0000256" key="3">
    <source>
        <dbReference type="ARBA" id="ARBA00023239"/>
    </source>
</evidence>
<comment type="catalytic activity">
    <reaction evidence="6">
        <text>2 D-glyceraldehyde 3-phosphate = 4-(hydroxymethyl)-2-furancarboxaldehyde phosphate + phosphate + 2 H2O</text>
        <dbReference type="Rhea" id="RHEA:43536"/>
        <dbReference type="ChEBI" id="CHEBI:15377"/>
        <dbReference type="ChEBI" id="CHEBI:43474"/>
        <dbReference type="ChEBI" id="CHEBI:59776"/>
        <dbReference type="ChEBI" id="CHEBI:83407"/>
        <dbReference type="EC" id="4.2.3.153"/>
    </reaction>
</comment>
<keyword evidence="4" id="KW-0704">Schiff base</keyword>